<dbReference type="EMBL" id="JAMFMA010000001">
    <property type="protein sequence ID" value="MCL6272812.1"/>
    <property type="molecule type" value="Genomic_DNA"/>
</dbReference>
<evidence type="ECO:0000313" key="3">
    <source>
        <dbReference type="Proteomes" id="UP001203607"/>
    </source>
</evidence>
<dbReference type="CDD" id="cd04301">
    <property type="entry name" value="NAT_SF"/>
    <property type="match status" value="1"/>
</dbReference>
<dbReference type="PANTHER" id="PTHR43617">
    <property type="entry name" value="L-AMINO ACID N-ACETYLTRANSFERASE"/>
    <property type="match status" value="1"/>
</dbReference>
<dbReference type="InterPro" id="IPR050276">
    <property type="entry name" value="MshD_Acetyltransferase"/>
</dbReference>
<feature type="domain" description="N-acetyltransferase" evidence="1">
    <location>
        <begin position="2"/>
        <end position="164"/>
    </location>
</feature>
<organism evidence="2 3">
    <name type="scientific">Flagellimonas spongiicola</name>
    <dbReference type="NCBI Taxonomy" id="2942208"/>
    <lineage>
        <taxon>Bacteria</taxon>
        <taxon>Pseudomonadati</taxon>
        <taxon>Bacteroidota</taxon>
        <taxon>Flavobacteriia</taxon>
        <taxon>Flavobacteriales</taxon>
        <taxon>Flavobacteriaceae</taxon>
        <taxon>Flagellimonas</taxon>
    </lineage>
</organism>
<evidence type="ECO:0000259" key="1">
    <source>
        <dbReference type="PROSITE" id="PS51186"/>
    </source>
</evidence>
<gene>
    <name evidence="2" type="ORF">M3P19_02270</name>
</gene>
<proteinExistence type="predicted"/>
<sequence length="164" mass="18780">MIQITAVKQDSDIELIAQLAKEIWTHHYTPIIGIDQVNYMLEKFQSESSIKSQLANGYEYHLLKFDDRPAGYIAFCYKDGHLFLSKIYVHANFRGKGIGKAAMCFMENEAQLNGFSKIRLTVNKYNSNSILAYEKMGFETITAIIQDIGNGYVMDDYVLEKKLN</sequence>
<reference evidence="2 3" key="1">
    <citation type="submission" date="2022-05" db="EMBL/GenBank/DDBJ databases">
        <authorList>
            <person name="Park J.-S."/>
        </authorList>
    </citation>
    <scope>NUCLEOTIDE SEQUENCE [LARGE SCALE GENOMIC DNA]</scope>
    <source>
        <strain evidence="2 3">2012CJ35-5</strain>
    </source>
</reference>
<dbReference type="RefSeq" id="WP_249655995.1">
    <property type="nucleotide sequence ID" value="NZ_JAMFMA010000001.1"/>
</dbReference>
<protein>
    <submittedName>
        <fullName evidence="2">GNAT family N-acetyltransferase</fullName>
    </submittedName>
</protein>
<dbReference type="Proteomes" id="UP001203607">
    <property type="component" value="Unassembled WGS sequence"/>
</dbReference>
<dbReference type="InterPro" id="IPR000182">
    <property type="entry name" value="GNAT_dom"/>
</dbReference>
<comment type="caution">
    <text evidence="2">The sequence shown here is derived from an EMBL/GenBank/DDBJ whole genome shotgun (WGS) entry which is preliminary data.</text>
</comment>
<dbReference type="Gene3D" id="3.40.630.30">
    <property type="match status" value="1"/>
</dbReference>
<dbReference type="PROSITE" id="PS51186">
    <property type="entry name" value="GNAT"/>
    <property type="match status" value="1"/>
</dbReference>
<evidence type="ECO:0000313" key="2">
    <source>
        <dbReference type="EMBL" id="MCL6272812.1"/>
    </source>
</evidence>
<dbReference type="Pfam" id="PF00583">
    <property type="entry name" value="Acetyltransf_1"/>
    <property type="match status" value="1"/>
</dbReference>
<dbReference type="InterPro" id="IPR016181">
    <property type="entry name" value="Acyl_CoA_acyltransferase"/>
</dbReference>
<dbReference type="SUPFAM" id="SSF55729">
    <property type="entry name" value="Acyl-CoA N-acyltransferases (Nat)"/>
    <property type="match status" value="1"/>
</dbReference>
<name>A0ABT0PQ44_9FLAO</name>
<keyword evidence="3" id="KW-1185">Reference proteome</keyword>
<accession>A0ABT0PQ44</accession>